<keyword evidence="1" id="KW-0479">Metal-binding</keyword>
<dbReference type="InterPro" id="IPR036236">
    <property type="entry name" value="Znf_C2H2_sf"/>
</dbReference>
<dbReference type="Pfam" id="PF23225">
    <property type="entry name" value="zf-C2H2_7th_ZNF462"/>
    <property type="match status" value="2"/>
</dbReference>
<dbReference type="PANTHER" id="PTHR24403">
    <property type="entry name" value="ZINC FINGER PROTEIN"/>
    <property type="match status" value="1"/>
</dbReference>
<sequence length="1000" mass="112937">MDSAEVKSKGKRVPTESSRKLSTEVNSSSSSSPQVKVFYCYFCDYSNSTVKSVIGHLNAKHTGHIFTAEDNEKTHTKKHANSISVSPSLSKTAAQTRSLQCHECAYNTQHVYLLKRHLRNIHKTSHTVTDVLQMAYNDGILEAGYHCEWCVFSHKEAAGVHQHYHSDECDEMSPAQPSGKNEIKAYPCRACSFKGSSLHSLAGHYRAVHPWSVKEDGSVLDVIASKPGVNKQAQDTEDHNEVSEPFDSYQVPLEFDTLTSVSPQKAAAASSKMIACRLCDASFYNRHGLHTHYGKKHPDSEFPSLDDEQEVSVDTSENITGLQVLKCPRCTYVNTRKHGILAHCQMRHPAFTVRAKKLETDEVQLHDMDSHILTNGPVDQLKFAGFMCKICPVACISLKKLKTHYEQDHNQTAANILKPAPKQSAIIKNQLLSKYHSTQGSVLQGPFFKNRKYSKIKCHFCKYVCSTKIALSRHVCIHQRNAKIQKNAGDQNALYKCSLCSYASSIKKYLAKHYTRTHGKAAFLKYYAPVYQVIFRKVQPASEDAPITQQAEDTPEACPSNNLTTGNKTLIYRCPRCTYVNTSYHGTLTHCQMMHPNLTARADNLATVEIQVSNMDICVKRKGAGDKSRFSGYLCKICQVVRASMKKLKIHYEKDHNQTVPNNLKSASKHPAVIKKQLLSKYHGTQGPAFQSAFFKNKKYAVVKCSFCKYVTTTEIALSRHVHIHHKKAPEAGHQDTLYKCCLCPYSSPIRYYLSKHYSRTHGKAAFLKYYVPVYQKVFRKSKFIPEGGPIIKHAKDSPENCQSVTQSEAPLYKCHLCIYSSPYPRYLSSHYKKSHGYAAYKPELSTKCGDKTFSHVESEESASLKCKKCPELFFNTSQTLSLHYTRFHSRDLKVDFTVLPRTLTKGSKVYKCGHCNVKISSTGELYCHLDHHRELYKKKANALKTKTPPYIKESPEAQCIKVSHMHRSLLLISMALCYMILLYFDHLPCLCIFSAQNSG</sequence>
<feature type="domain" description="C2H2-type" evidence="6">
    <location>
        <begin position="913"/>
        <end position="933"/>
    </location>
</feature>
<evidence type="ECO:0000313" key="8">
    <source>
        <dbReference type="Proteomes" id="UP000472263"/>
    </source>
</evidence>
<feature type="domain" description="C2H2-type" evidence="6">
    <location>
        <begin position="458"/>
        <end position="478"/>
    </location>
</feature>
<reference evidence="7" key="1">
    <citation type="submission" date="2019-06" db="EMBL/GenBank/DDBJ databases">
        <authorList>
            <consortium name="Wellcome Sanger Institute Data Sharing"/>
        </authorList>
    </citation>
    <scope>NUCLEOTIDE SEQUENCE [LARGE SCALE GENOMIC DNA]</scope>
</reference>
<evidence type="ECO:0000256" key="4">
    <source>
        <dbReference type="ARBA" id="ARBA00022833"/>
    </source>
</evidence>
<feature type="region of interest" description="Disordered" evidence="5">
    <location>
        <begin position="1"/>
        <end position="31"/>
    </location>
</feature>
<dbReference type="AlphaFoldDB" id="A0A667XWW2"/>
<feature type="domain" description="C2H2-type" evidence="6">
    <location>
        <begin position="276"/>
        <end position="297"/>
    </location>
</feature>
<dbReference type="Gene3D" id="3.30.160.60">
    <property type="entry name" value="Classic Zinc Finger"/>
    <property type="match status" value="3"/>
</dbReference>
<dbReference type="InterPro" id="IPR059058">
    <property type="entry name" value="Znf-C2H2_ZNF462"/>
</dbReference>
<evidence type="ECO:0000313" key="7">
    <source>
        <dbReference type="Ensembl" id="ENSMMDP00005016534.1"/>
    </source>
</evidence>
<accession>A0A667XWW2</accession>
<dbReference type="GO" id="GO:0005634">
    <property type="term" value="C:nucleus"/>
    <property type="evidence" value="ECO:0007669"/>
    <property type="project" value="TreeGrafter"/>
</dbReference>
<keyword evidence="3" id="KW-0863">Zinc-finger</keyword>
<name>A0A667XWW2_9TELE</name>
<dbReference type="InParanoid" id="A0A667XWW2"/>
<dbReference type="Proteomes" id="UP000472263">
    <property type="component" value="Chromosome 9"/>
</dbReference>
<dbReference type="PANTHER" id="PTHR24403:SF58">
    <property type="entry name" value="ZINC FINGER PROTEIN 462"/>
    <property type="match status" value="1"/>
</dbReference>
<dbReference type="PROSITE" id="PS00028">
    <property type="entry name" value="ZINC_FINGER_C2H2_1"/>
    <property type="match status" value="3"/>
</dbReference>
<evidence type="ECO:0000256" key="5">
    <source>
        <dbReference type="SAM" id="MobiDB-lite"/>
    </source>
</evidence>
<evidence type="ECO:0000259" key="6">
    <source>
        <dbReference type="PROSITE" id="PS00028"/>
    </source>
</evidence>
<dbReference type="SMART" id="SM00355">
    <property type="entry name" value="ZnF_C2H2"/>
    <property type="match status" value="16"/>
</dbReference>
<reference evidence="7" key="3">
    <citation type="submission" date="2025-09" db="UniProtKB">
        <authorList>
            <consortium name="Ensembl"/>
        </authorList>
    </citation>
    <scope>IDENTIFICATION</scope>
</reference>
<keyword evidence="8" id="KW-1185">Reference proteome</keyword>
<dbReference type="GeneTree" id="ENSGT00940000156411"/>
<proteinExistence type="predicted"/>
<keyword evidence="4" id="KW-0862">Zinc</keyword>
<evidence type="ECO:0000256" key="2">
    <source>
        <dbReference type="ARBA" id="ARBA00022737"/>
    </source>
</evidence>
<feature type="compositionally biased region" description="Basic and acidic residues" evidence="5">
    <location>
        <begin position="1"/>
        <end position="22"/>
    </location>
</feature>
<dbReference type="GO" id="GO:0008270">
    <property type="term" value="F:zinc ion binding"/>
    <property type="evidence" value="ECO:0007669"/>
    <property type="project" value="UniProtKB-KW"/>
</dbReference>
<dbReference type="InterPro" id="IPR013087">
    <property type="entry name" value="Znf_C2H2_type"/>
</dbReference>
<dbReference type="InterPro" id="IPR050688">
    <property type="entry name" value="Zinc_finger/UBP_domain"/>
</dbReference>
<dbReference type="GO" id="GO:0045944">
    <property type="term" value="P:positive regulation of transcription by RNA polymerase II"/>
    <property type="evidence" value="ECO:0007669"/>
    <property type="project" value="TreeGrafter"/>
</dbReference>
<organism evidence="7 8">
    <name type="scientific">Myripristis murdjan</name>
    <name type="common">pinecone soldierfish</name>
    <dbReference type="NCBI Taxonomy" id="586833"/>
    <lineage>
        <taxon>Eukaryota</taxon>
        <taxon>Metazoa</taxon>
        <taxon>Chordata</taxon>
        <taxon>Craniata</taxon>
        <taxon>Vertebrata</taxon>
        <taxon>Euteleostomi</taxon>
        <taxon>Actinopterygii</taxon>
        <taxon>Neopterygii</taxon>
        <taxon>Teleostei</taxon>
        <taxon>Neoteleostei</taxon>
        <taxon>Acanthomorphata</taxon>
        <taxon>Holocentriformes</taxon>
        <taxon>Holocentridae</taxon>
        <taxon>Myripristis</taxon>
    </lineage>
</organism>
<dbReference type="Pfam" id="PF23075">
    <property type="entry name" value="zf-C2H2_ZNF462_11"/>
    <property type="match status" value="1"/>
</dbReference>
<keyword evidence="2" id="KW-0677">Repeat</keyword>
<protein>
    <recommendedName>
        <fullName evidence="6">C2H2-type domain-containing protein</fullName>
    </recommendedName>
</protein>
<evidence type="ECO:0000256" key="3">
    <source>
        <dbReference type="ARBA" id="ARBA00022771"/>
    </source>
</evidence>
<reference evidence="7" key="2">
    <citation type="submission" date="2025-08" db="UniProtKB">
        <authorList>
            <consortium name="Ensembl"/>
        </authorList>
    </citation>
    <scope>IDENTIFICATION</scope>
</reference>
<dbReference type="Ensembl" id="ENSMMDT00005016960.1">
    <property type="protein sequence ID" value="ENSMMDP00005016534.1"/>
    <property type="gene ID" value="ENSMMDG00005008364.1"/>
</dbReference>
<dbReference type="InterPro" id="IPR059059">
    <property type="entry name" value="Znf-C2H2_7th_ZNF462"/>
</dbReference>
<dbReference type="SUPFAM" id="SSF57667">
    <property type="entry name" value="beta-beta-alpha zinc fingers"/>
    <property type="match status" value="1"/>
</dbReference>
<evidence type="ECO:0000256" key="1">
    <source>
        <dbReference type="ARBA" id="ARBA00022723"/>
    </source>
</evidence>